<dbReference type="EMBL" id="CAJNOW010018048">
    <property type="protein sequence ID" value="CAF1662601.1"/>
    <property type="molecule type" value="Genomic_DNA"/>
</dbReference>
<protein>
    <submittedName>
        <fullName evidence="2">Uncharacterized protein</fullName>
    </submittedName>
</protein>
<feature type="compositionally biased region" description="Polar residues" evidence="1">
    <location>
        <begin position="84"/>
        <end position="100"/>
    </location>
</feature>
<feature type="compositionally biased region" description="Polar residues" evidence="1">
    <location>
        <begin position="1"/>
        <end position="24"/>
    </location>
</feature>
<evidence type="ECO:0000313" key="4">
    <source>
        <dbReference type="Proteomes" id="UP000663834"/>
    </source>
</evidence>
<evidence type="ECO:0000313" key="2">
    <source>
        <dbReference type="EMBL" id="CAF1662601.1"/>
    </source>
</evidence>
<comment type="caution">
    <text evidence="2">The sequence shown here is derived from an EMBL/GenBank/DDBJ whole genome shotgun (WGS) entry which is preliminary data.</text>
</comment>
<dbReference type="AlphaFoldDB" id="A0A816FK01"/>
<evidence type="ECO:0000313" key="3">
    <source>
        <dbReference type="EMBL" id="CAF3969127.1"/>
    </source>
</evidence>
<organism evidence="2 4">
    <name type="scientific">Rotaria magnacalcarata</name>
    <dbReference type="NCBI Taxonomy" id="392030"/>
    <lineage>
        <taxon>Eukaryota</taxon>
        <taxon>Metazoa</taxon>
        <taxon>Spiralia</taxon>
        <taxon>Gnathifera</taxon>
        <taxon>Rotifera</taxon>
        <taxon>Eurotatoria</taxon>
        <taxon>Bdelloidea</taxon>
        <taxon>Philodinida</taxon>
        <taxon>Philodinidae</taxon>
        <taxon>Rotaria</taxon>
    </lineage>
</organism>
<accession>A0A816FK01</accession>
<name>A0A816FK01_9BILA</name>
<sequence>MGSSASRSEINRGTQTTLSHQVGASSGHVPLSQSHRQTTILSTNDENLKWPLPPKERAYRFKPPNHNGPNRYSLGEKPPRITTAAETKTRQGSTSPSFNVRKTDDRQPTPLIDSKTAYSAHVQSQLTVSTHACFNLAASRNIAVSMKDIQQSYKDLDSKVKQRLDIISKAADEKLQLIVKDTEQDENNLLDYDKMRQTRQDQLYQEWLHKYIIKLNEWRSEELADLQQELLQHQKTIVRNSRDKIAVLGKEANTLKFEILAEEHDKIEEKTNNLTNGLHDISTNESIQHLGSESKTEINLRVQANVGTMPPGQSCTNDPIPNQYP</sequence>
<evidence type="ECO:0000256" key="1">
    <source>
        <dbReference type="SAM" id="MobiDB-lite"/>
    </source>
</evidence>
<reference evidence="2" key="1">
    <citation type="submission" date="2021-02" db="EMBL/GenBank/DDBJ databases">
        <authorList>
            <person name="Nowell W R."/>
        </authorList>
    </citation>
    <scope>NUCLEOTIDE SEQUENCE</scope>
</reference>
<dbReference type="Proteomes" id="UP000681720">
    <property type="component" value="Unassembled WGS sequence"/>
</dbReference>
<feature type="compositionally biased region" description="Polar residues" evidence="1">
    <location>
        <begin position="311"/>
        <end position="325"/>
    </location>
</feature>
<gene>
    <name evidence="3" type="ORF">GIL414_LOCUS10054</name>
    <name evidence="2" type="ORF">KQP761_LOCUS32426</name>
</gene>
<feature type="compositionally biased region" description="Polar residues" evidence="1">
    <location>
        <begin position="31"/>
        <end position="45"/>
    </location>
</feature>
<dbReference type="EMBL" id="CAJOBJ010003537">
    <property type="protein sequence ID" value="CAF3969127.1"/>
    <property type="molecule type" value="Genomic_DNA"/>
</dbReference>
<feature type="region of interest" description="Disordered" evidence="1">
    <location>
        <begin position="306"/>
        <end position="325"/>
    </location>
</feature>
<proteinExistence type="predicted"/>
<feature type="region of interest" description="Disordered" evidence="1">
    <location>
        <begin position="1"/>
        <end position="111"/>
    </location>
</feature>
<dbReference type="Proteomes" id="UP000663834">
    <property type="component" value="Unassembled WGS sequence"/>
</dbReference>